<accession>A0A379V2D7</accession>
<organism evidence="2 3">
    <name type="scientific">Salmonella enterica I</name>
    <dbReference type="NCBI Taxonomy" id="59201"/>
    <lineage>
        <taxon>Bacteria</taxon>
        <taxon>Pseudomonadati</taxon>
        <taxon>Pseudomonadota</taxon>
        <taxon>Gammaproteobacteria</taxon>
        <taxon>Enterobacterales</taxon>
        <taxon>Enterobacteriaceae</taxon>
        <taxon>Salmonella</taxon>
    </lineage>
</organism>
<gene>
    <name evidence="2" type="ORF">NCTC5798_05716</name>
</gene>
<sequence length="77" mass="8465">MTLTELSITIWHDLAAPTLVGIATGLFLGWCIAGSNVKWARLAAAWQHAPETGRGRPLAFFCRFRSCNPRPGSRPSR</sequence>
<evidence type="ECO:0000256" key="1">
    <source>
        <dbReference type="SAM" id="Phobius"/>
    </source>
</evidence>
<dbReference type="InterPro" id="IPR025253">
    <property type="entry name" value="Toxin_Ldr"/>
</dbReference>
<keyword evidence="1" id="KW-0812">Transmembrane</keyword>
<feature type="transmembrane region" description="Helical" evidence="1">
    <location>
        <begin position="14"/>
        <end position="33"/>
    </location>
</feature>
<name>A0A379V2D7_SALET</name>
<proteinExistence type="predicted"/>
<dbReference type="Proteomes" id="UP000255534">
    <property type="component" value="Unassembled WGS sequence"/>
</dbReference>
<dbReference type="AlphaFoldDB" id="A0A379V2D7"/>
<keyword evidence="1" id="KW-0472">Membrane</keyword>
<evidence type="ECO:0000313" key="3">
    <source>
        <dbReference type="Proteomes" id="UP000255534"/>
    </source>
</evidence>
<evidence type="ECO:0000313" key="2">
    <source>
        <dbReference type="EMBL" id="SUG74403.1"/>
    </source>
</evidence>
<reference evidence="2 3" key="1">
    <citation type="submission" date="2018-06" db="EMBL/GenBank/DDBJ databases">
        <authorList>
            <consortium name="Pathogen Informatics"/>
            <person name="Doyle S."/>
        </authorList>
    </citation>
    <scope>NUCLEOTIDE SEQUENCE [LARGE SCALE GENOMIC DNA]</scope>
    <source>
        <strain evidence="2 3">NCTC5798</strain>
    </source>
</reference>
<protein>
    <submittedName>
        <fullName evidence="2">Toxic polypeptide, small</fullName>
    </submittedName>
</protein>
<keyword evidence="1" id="KW-1133">Transmembrane helix</keyword>
<dbReference type="EMBL" id="UGXK01000001">
    <property type="protein sequence ID" value="SUG74403.1"/>
    <property type="molecule type" value="Genomic_DNA"/>
</dbReference>
<dbReference type="Pfam" id="PF13940">
    <property type="entry name" value="Ldr_toxin"/>
    <property type="match status" value="1"/>
</dbReference>